<evidence type="ECO:0000256" key="1">
    <source>
        <dbReference type="SAM" id="Phobius"/>
    </source>
</evidence>
<reference evidence="2" key="2">
    <citation type="journal article" date="2015" name="Fish Shellfish Immunol.">
        <title>Early steps in the European eel (Anguilla anguilla)-Vibrio vulnificus interaction in the gills: Role of the RtxA13 toxin.</title>
        <authorList>
            <person name="Callol A."/>
            <person name="Pajuelo D."/>
            <person name="Ebbesson L."/>
            <person name="Teles M."/>
            <person name="MacKenzie S."/>
            <person name="Amaro C."/>
        </authorList>
    </citation>
    <scope>NUCLEOTIDE SEQUENCE</scope>
</reference>
<keyword evidence="1" id="KW-0472">Membrane</keyword>
<feature type="transmembrane region" description="Helical" evidence="1">
    <location>
        <begin position="6"/>
        <end position="23"/>
    </location>
</feature>
<reference evidence="2" key="1">
    <citation type="submission" date="2014-11" db="EMBL/GenBank/DDBJ databases">
        <authorList>
            <person name="Amaro Gonzalez C."/>
        </authorList>
    </citation>
    <scope>NUCLEOTIDE SEQUENCE</scope>
</reference>
<name>A0A0E9VN99_ANGAN</name>
<protein>
    <submittedName>
        <fullName evidence="2">Uncharacterized protein</fullName>
    </submittedName>
</protein>
<keyword evidence="1" id="KW-1133">Transmembrane helix</keyword>
<accession>A0A0E9VN99</accession>
<sequence>MTTITLAAPGYYMPYIFCLTLGFRCRITHM</sequence>
<evidence type="ECO:0000313" key="2">
    <source>
        <dbReference type="EMBL" id="JAH78865.1"/>
    </source>
</evidence>
<proteinExistence type="predicted"/>
<dbReference type="EMBL" id="GBXM01029712">
    <property type="protein sequence ID" value="JAH78865.1"/>
    <property type="molecule type" value="Transcribed_RNA"/>
</dbReference>
<dbReference type="AlphaFoldDB" id="A0A0E9VN99"/>
<keyword evidence="1" id="KW-0812">Transmembrane</keyword>
<organism evidence="2">
    <name type="scientific">Anguilla anguilla</name>
    <name type="common">European freshwater eel</name>
    <name type="synonym">Muraena anguilla</name>
    <dbReference type="NCBI Taxonomy" id="7936"/>
    <lineage>
        <taxon>Eukaryota</taxon>
        <taxon>Metazoa</taxon>
        <taxon>Chordata</taxon>
        <taxon>Craniata</taxon>
        <taxon>Vertebrata</taxon>
        <taxon>Euteleostomi</taxon>
        <taxon>Actinopterygii</taxon>
        <taxon>Neopterygii</taxon>
        <taxon>Teleostei</taxon>
        <taxon>Anguilliformes</taxon>
        <taxon>Anguillidae</taxon>
        <taxon>Anguilla</taxon>
    </lineage>
</organism>